<dbReference type="EMBL" id="JAGSGD010000001">
    <property type="protein sequence ID" value="MBR7619427.1"/>
    <property type="molecule type" value="Genomic_DNA"/>
</dbReference>
<evidence type="ECO:0008006" key="4">
    <source>
        <dbReference type="Google" id="ProtNLM"/>
    </source>
</evidence>
<dbReference type="InterPro" id="IPR036259">
    <property type="entry name" value="MFS_trans_sf"/>
</dbReference>
<feature type="transmembrane region" description="Helical" evidence="1">
    <location>
        <begin position="12"/>
        <end position="35"/>
    </location>
</feature>
<feature type="transmembrane region" description="Helical" evidence="1">
    <location>
        <begin position="264"/>
        <end position="281"/>
    </location>
</feature>
<dbReference type="Proteomes" id="UP000622580">
    <property type="component" value="Unassembled WGS sequence"/>
</dbReference>
<feature type="transmembrane region" description="Helical" evidence="1">
    <location>
        <begin position="65"/>
        <end position="86"/>
    </location>
</feature>
<feature type="transmembrane region" description="Helical" evidence="1">
    <location>
        <begin position="163"/>
        <end position="188"/>
    </location>
</feature>
<dbReference type="Gene3D" id="1.20.1250.20">
    <property type="entry name" value="MFS general substrate transporter like domains"/>
    <property type="match status" value="1"/>
</dbReference>
<protein>
    <recommendedName>
        <fullName evidence="4">MFS transporter</fullName>
    </recommendedName>
</protein>
<feature type="transmembrane region" description="Helical" evidence="1">
    <location>
        <begin position="138"/>
        <end position="157"/>
    </location>
</feature>
<dbReference type="SUPFAM" id="SSF103473">
    <property type="entry name" value="MFS general substrate transporter"/>
    <property type="match status" value="1"/>
</dbReference>
<dbReference type="AlphaFoldDB" id="A0A941HWN4"/>
<keyword evidence="3" id="KW-1185">Reference proteome</keyword>
<feature type="transmembrane region" description="Helical" evidence="1">
    <location>
        <begin position="98"/>
        <end position="117"/>
    </location>
</feature>
<name>A0A941HWN4_9CAUL</name>
<keyword evidence="1" id="KW-0472">Membrane</keyword>
<proteinExistence type="predicted"/>
<feature type="transmembrane region" description="Helical" evidence="1">
    <location>
        <begin position="357"/>
        <end position="375"/>
    </location>
</feature>
<accession>A0A941HWN4</accession>
<keyword evidence="1" id="KW-1133">Transmembrane helix</keyword>
<feature type="transmembrane region" description="Helical" evidence="1">
    <location>
        <begin position="231"/>
        <end position="252"/>
    </location>
</feature>
<evidence type="ECO:0000256" key="1">
    <source>
        <dbReference type="SAM" id="Phobius"/>
    </source>
</evidence>
<feature type="transmembrane region" description="Helical" evidence="1">
    <location>
        <begin position="287"/>
        <end position="312"/>
    </location>
</feature>
<organism evidence="2 3">
    <name type="scientific">Phenylobacterium glaciei</name>
    <dbReference type="NCBI Taxonomy" id="2803784"/>
    <lineage>
        <taxon>Bacteria</taxon>
        <taxon>Pseudomonadati</taxon>
        <taxon>Pseudomonadota</taxon>
        <taxon>Alphaproteobacteria</taxon>
        <taxon>Caulobacterales</taxon>
        <taxon>Caulobacteraceae</taxon>
        <taxon>Phenylobacterium</taxon>
    </lineage>
</organism>
<reference evidence="2" key="1">
    <citation type="submission" date="2021-04" db="EMBL/GenBank/DDBJ databases">
        <title>Draft genome assembly of strain Phenylobacterium sp. 20VBR1 using MiniION and Illumina platforms.</title>
        <authorList>
            <person name="Thomas F.A."/>
            <person name="Krishnan K.P."/>
            <person name="Sinha R.K."/>
        </authorList>
    </citation>
    <scope>NUCLEOTIDE SEQUENCE</scope>
    <source>
        <strain evidence="2">20VBR1</strain>
    </source>
</reference>
<evidence type="ECO:0000313" key="2">
    <source>
        <dbReference type="EMBL" id="MBR7619427.1"/>
    </source>
</evidence>
<dbReference type="RefSeq" id="WP_215339781.1">
    <property type="nucleotide sequence ID" value="NZ_JAGSGD010000001.1"/>
</dbReference>
<evidence type="ECO:0000313" key="3">
    <source>
        <dbReference type="Proteomes" id="UP000622580"/>
    </source>
</evidence>
<keyword evidence="1" id="KW-0812">Transmembrane</keyword>
<feature type="transmembrane region" description="Helical" evidence="1">
    <location>
        <begin position="200"/>
        <end position="225"/>
    </location>
</feature>
<sequence length="397" mass="41047">MAFLRNDAINRVNLHSGVQALAQGAGSIFFFVLLLKAGVSVPHALLAQAAIVTGRFILRPLALPVAIRFGLKPLLIAGTLMLALRFPLLAEVHGVDAALLALLAVTAIAELTYHLTYNTYFAMLGDAEHRGHQVAAREAFIAVLSIASPLLGTWALLTLGPRWAFAGIAVVQALAVLPLLGLPNMAVIPHAPGALRAARLAFAMIVVDGWFDACYFFVWEIALFLSLGESIAAYGGAMALAGLVGAGFGLWVGRHVDGGGGRRAVAIAYCVAVALVILKAASLPTPWLAVAAHALGAVLLPLLLPPLGAAAYNLAKASPCPFRFHMATEGGWDIGCAGACVTAAGLVSLGAPMSVPILLALPAVAAGFALLWRYFGSLPSPLAGEGGPAEQGRMRGR</sequence>
<gene>
    <name evidence="2" type="ORF">JKL49_08515</name>
</gene>
<comment type="caution">
    <text evidence="2">The sequence shown here is derived from an EMBL/GenBank/DDBJ whole genome shotgun (WGS) entry which is preliminary data.</text>
</comment>
<feature type="transmembrane region" description="Helical" evidence="1">
    <location>
        <begin position="41"/>
        <end position="58"/>
    </location>
</feature>